<dbReference type="GO" id="GO:0006083">
    <property type="term" value="P:acetate metabolic process"/>
    <property type="evidence" value="ECO:0007669"/>
    <property type="project" value="InterPro"/>
</dbReference>
<dbReference type="GO" id="GO:0016787">
    <property type="term" value="F:hydrolase activity"/>
    <property type="evidence" value="ECO:0007669"/>
    <property type="project" value="UniProtKB-KW"/>
</dbReference>
<dbReference type="STRING" id="579105.SAMN04488096_10658"/>
<dbReference type="InterPro" id="IPR046433">
    <property type="entry name" value="ActCoA_hydro"/>
</dbReference>
<evidence type="ECO:0000259" key="3">
    <source>
        <dbReference type="Pfam" id="PF02550"/>
    </source>
</evidence>
<sequence length="422" mass="46163">MLTFISEEEAVSNVQSGNRVFFQGAAMTPKVIIKALCERYQELKDVELVQMHTEGDALYAQEPYNQSFHVNSCFVGGNVRRTVNSEHGDYIPIFLSEMHLLFKRGILPLDVAFIQVSPPDKHGYCSLGTSIDVTLTAIQCAKKVIAQVNPQVPRTHGDGIIHMNKIDAAVMVNEPIHEVFTVEPSEVEKQIGYHVAQLVEDGATLQMGIGGIPNVVLNNLHNHKNLGIHTEMFSDGVLPLIEKGIITGENKMVKNGKIVTCFAIGSPKLYDFLDDNPLVHFKEAAYTNDTSIIRRNPKVTAINSAIEIDLTGQVCADTIGKMQYSGVGGQMDFIRGASLSEGGKAIIAMPSITAKGISKIVPCLKEGAGVTTTRAHVHYIATENGVVNLYGKSLKQRANALISIAHPNHQESLEKAMYERFK</sequence>
<dbReference type="Proteomes" id="UP000184225">
    <property type="component" value="Unassembled WGS sequence"/>
</dbReference>
<dbReference type="AlphaFoldDB" id="A0A1M6FBV7"/>
<dbReference type="EMBL" id="FQYY01000006">
    <property type="protein sequence ID" value="SHI95244.1"/>
    <property type="molecule type" value="Genomic_DNA"/>
</dbReference>
<dbReference type="GO" id="GO:0008775">
    <property type="term" value="F:acetate CoA-transferase activity"/>
    <property type="evidence" value="ECO:0007669"/>
    <property type="project" value="InterPro"/>
</dbReference>
<accession>A0A1M6FBV7</accession>
<dbReference type="SUPFAM" id="SSF100950">
    <property type="entry name" value="NagB/RpiA/CoA transferase-like"/>
    <property type="match status" value="2"/>
</dbReference>
<dbReference type="Pfam" id="PF02550">
    <property type="entry name" value="AcetylCoA_hydro"/>
    <property type="match status" value="1"/>
</dbReference>
<keyword evidence="2" id="KW-0808">Transferase</keyword>
<evidence type="ECO:0000256" key="2">
    <source>
        <dbReference type="ARBA" id="ARBA00022679"/>
    </source>
</evidence>
<dbReference type="OrthoDB" id="9801795at2"/>
<feature type="domain" description="Acetyl-CoA hydrolase/transferase N-terminal" evidence="3">
    <location>
        <begin position="5"/>
        <end position="174"/>
    </location>
</feature>
<dbReference type="PANTHER" id="PTHR21432:SF20">
    <property type="entry name" value="ACETYL-COA HYDROLASE"/>
    <property type="match status" value="1"/>
</dbReference>
<dbReference type="InterPro" id="IPR038460">
    <property type="entry name" value="AcetylCoA_hyd_C_sf"/>
</dbReference>
<dbReference type="Gene3D" id="3.40.1080.10">
    <property type="entry name" value="Glutaconate Coenzyme A-transferase"/>
    <property type="match status" value="1"/>
</dbReference>
<evidence type="ECO:0000256" key="1">
    <source>
        <dbReference type="ARBA" id="ARBA00009632"/>
    </source>
</evidence>
<keyword evidence="6" id="KW-1185">Reference proteome</keyword>
<keyword evidence="5" id="KW-0378">Hydrolase</keyword>
<dbReference type="RefSeq" id="WP_073151190.1">
    <property type="nucleotide sequence ID" value="NZ_FQYY01000006.1"/>
</dbReference>
<evidence type="ECO:0000259" key="4">
    <source>
        <dbReference type="Pfam" id="PF13336"/>
    </source>
</evidence>
<dbReference type="InterPro" id="IPR037171">
    <property type="entry name" value="NagB/RpiA_transferase-like"/>
</dbReference>
<gene>
    <name evidence="5" type="ORF">SAMN04488096_10658</name>
</gene>
<dbReference type="Gene3D" id="3.40.1080.20">
    <property type="entry name" value="Acetyl-CoA hydrolase/transferase C-terminal domain"/>
    <property type="match status" value="1"/>
</dbReference>
<name>A0A1M6FBV7_9FLAO</name>
<comment type="similarity">
    <text evidence="1">Belongs to the acetyl-CoA hydrolase/transferase family.</text>
</comment>
<dbReference type="Pfam" id="PF13336">
    <property type="entry name" value="AcetylCoA_hyd_C"/>
    <property type="match status" value="1"/>
</dbReference>
<dbReference type="Gene3D" id="3.30.750.70">
    <property type="entry name" value="4-hydroxybutyrate coenzyme like domains"/>
    <property type="match status" value="1"/>
</dbReference>
<protein>
    <submittedName>
        <fullName evidence="5">Acyl-CoA hydrolase</fullName>
    </submittedName>
</protein>
<evidence type="ECO:0000313" key="6">
    <source>
        <dbReference type="Proteomes" id="UP000184225"/>
    </source>
</evidence>
<dbReference type="PANTHER" id="PTHR21432">
    <property type="entry name" value="ACETYL-COA HYDROLASE-RELATED"/>
    <property type="match status" value="1"/>
</dbReference>
<proteinExistence type="inferred from homology"/>
<dbReference type="InterPro" id="IPR026888">
    <property type="entry name" value="AcetylCoA_hyd_C"/>
</dbReference>
<evidence type="ECO:0000313" key="5">
    <source>
        <dbReference type="EMBL" id="SHI95244.1"/>
    </source>
</evidence>
<organism evidence="5 6">
    <name type="scientific">Mesonia phycicola</name>
    <dbReference type="NCBI Taxonomy" id="579105"/>
    <lineage>
        <taxon>Bacteria</taxon>
        <taxon>Pseudomonadati</taxon>
        <taxon>Bacteroidota</taxon>
        <taxon>Flavobacteriia</taxon>
        <taxon>Flavobacteriales</taxon>
        <taxon>Flavobacteriaceae</taxon>
        <taxon>Mesonia</taxon>
    </lineage>
</organism>
<dbReference type="InterPro" id="IPR003702">
    <property type="entry name" value="ActCoA_hydro_N"/>
</dbReference>
<feature type="domain" description="Acetyl-CoA hydrolase/transferase C-terminal" evidence="4">
    <location>
        <begin position="265"/>
        <end position="416"/>
    </location>
</feature>
<reference evidence="5 6" key="1">
    <citation type="submission" date="2016-11" db="EMBL/GenBank/DDBJ databases">
        <authorList>
            <person name="Jaros S."/>
            <person name="Januszkiewicz K."/>
            <person name="Wedrychowicz H."/>
        </authorList>
    </citation>
    <scope>NUCLEOTIDE SEQUENCE [LARGE SCALE GENOMIC DNA]</scope>
    <source>
        <strain evidence="5 6">DSM 21425</strain>
    </source>
</reference>